<comment type="caution">
    <text evidence="2">The sequence shown here is derived from an EMBL/GenBank/DDBJ whole genome shotgun (WGS) entry which is preliminary data.</text>
</comment>
<dbReference type="RefSeq" id="WP_109836831.1">
    <property type="nucleotide sequence ID" value="NZ_QGKM01000013.1"/>
</dbReference>
<evidence type="ECO:0000313" key="3">
    <source>
        <dbReference type="Proteomes" id="UP000245539"/>
    </source>
</evidence>
<keyword evidence="3" id="KW-1185">Reference proteome</keyword>
<accession>A0A317CRL3</accession>
<gene>
    <name evidence="2" type="ORF">DKW60_06415</name>
</gene>
<dbReference type="Gene3D" id="3.30.450.20">
    <property type="entry name" value="PAS domain"/>
    <property type="match status" value="1"/>
</dbReference>
<feature type="domain" description="EAL" evidence="1">
    <location>
        <begin position="373"/>
        <end position="530"/>
    </location>
</feature>
<dbReference type="OrthoDB" id="7052318at2"/>
<organism evidence="2 3">
    <name type="scientific">Leucothrix pacifica</name>
    <dbReference type="NCBI Taxonomy" id="1247513"/>
    <lineage>
        <taxon>Bacteria</taxon>
        <taxon>Pseudomonadati</taxon>
        <taxon>Pseudomonadota</taxon>
        <taxon>Gammaproteobacteria</taxon>
        <taxon>Thiotrichales</taxon>
        <taxon>Thiotrichaceae</taxon>
        <taxon>Leucothrix</taxon>
    </lineage>
</organism>
<dbReference type="SUPFAM" id="SSF141868">
    <property type="entry name" value="EAL domain-like"/>
    <property type="match status" value="1"/>
</dbReference>
<reference evidence="2 3" key="1">
    <citation type="submission" date="2018-05" db="EMBL/GenBank/DDBJ databases">
        <title>Leucothrix arctica sp. nov., isolated from Arctic seawater.</title>
        <authorList>
            <person name="Choi A."/>
            <person name="Baek K."/>
        </authorList>
    </citation>
    <scope>NUCLEOTIDE SEQUENCE [LARGE SCALE GENOMIC DNA]</scope>
    <source>
        <strain evidence="2 3">JCM 18388</strain>
    </source>
</reference>
<sequence>MQKSPLHILIVGLSVPQHAALISDCKRVDNTVRINEQPLSASEFKSVLLKSSVDTIFIKRKPEASLDSLYPVLKKNNPDCIVVELIEPPVSLLQADELIDLQSCKIIFDRSHAEFYLALQFVMQYTRLKIDFRRCKSLLFLSERRASRLVNSSSVAIAYLHQGKILHANIPFLVMFKADSVKEFKRFPLLKLIDDEEHKIFASYLSEVRQSPEYKTELTLTLKRVTGAPFYAKVYVSPVVIRDQRCYQMWVEELPQDSKPEMIPVAKSLNVWDMPMEQSDTIQVNPFDRVLSKSGDQKYKETNVDVMLDALQHDELVQLRQKELYVSGQGALNYVLLDLDVMPDEFKKINTLLGKMPEVSSNPKIYGQFWDQLLYRMVCDELLHESSNERVYLVNLSVGMITDTESVMWLFKMLQLLKSKSIQLMLLVDAQISMNRIPQTQKVIDVLRRSGCKIALNNFSVDTTPLFLYRRIQPEVVFLDSEWLDVLKEKPDGNMFLSRFVQQIEGRGVSVFIPHAIQKSQNRLLVLSGASFGQEKTAQDCA</sequence>
<dbReference type="Gene3D" id="3.20.20.450">
    <property type="entry name" value="EAL domain"/>
    <property type="match status" value="1"/>
</dbReference>
<dbReference type="InterPro" id="IPR001633">
    <property type="entry name" value="EAL_dom"/>
</dbReference>
<proteinExistence type="predicted"/>
<dbReference type="SUPFAM" id="SSF55785">
    <property type="entry name" value="PYP-like sensor domain (PAS domain)"/>
    <property type="match status" value="1"/>
</dbReference>
<evidence type="ECO:0000313" key="2">
    <source>
        <dbReference type="EMBL" id="PWQ99070.1"/>
    </source>
</evidence>
<dbReference type="AlphaFoldDB" id="A0A317CRL3"/>
<evidence type="ECO:0000259" key="1">
    <source>
        <dbReference type="Pfam" id="PF00563"/>
    </source>
</evidence>
<dbReference type="Proteomes" id="UP000245539">
    <property type="component" value="Unassembled WGS sequence"/>
</dbReference>
<dbReference type="InterPro" id="IPR035965">
    <property type="entry name" value="PAS-like_dom_sf"/>
</dbReference>
<dbReference type="InterPro" id="IPR035919">
    <property type="entry name" value="EAL_sf"/>
</dbReference>
<dbReference type="Pfam" id="PF00563">
    <property type="entry name" value="EAL"/>
    <property type="match status" value="1"/>
</dbReference>
<dbReference type="EMBL" id="QGKM01000013">
    <property type="protein sequence ID" value="PWQ99070.1"/>
    <property type="molecule type" value="Genomic_DNA"/>
</dbReference>
<name>A0A317CRL3_9GAMM</name>
<protein>
    <recommendedName>
        <fullName evidence="1">EAL domain-containing protein</fullName>
    </recommendedName>
</protein>